<evidence type="ECO:0000313" key="3">
    <source>
        <dbReference type="Proteomes" id="UP000035068"/>
    </source>
</evidence>
<dbReference type="Proteomes" id="UP000035068">
    <property type="component" value="Unassembled WGS sequence"/>
</dbReference>
<accession>A0A0C2HIF5</accession>
<evidence type="ECO:0000313" key="2">
    <source>
        <dbReference type="EMBL" id="KIH76816.1"/>
    </source>
</evidence>
<protein>
    <submittedName>
        <fullName evidence="2">Uncharacterized protein</fullName>
    </submittedName>
</protein>
<reference evidence="2 3" key="1">
    <citation type="submission" date="2014-12" db="EMBL/GenBank/DDBJ databases">
        <title>Genomes of Geoalkalibacter ferrihydriticus and Geoalkalibacter subterraneus, two haloalkaliphilic metal-reducing members of the Geobacteraceae.</title>
        <authorList>
            <person name="Badalamenti J.P."/>
            <person name="Torres C.I."/>
            <person name="Krajmalnik-Brown R."/>
            <person name="Bond D.R."/>
        </authorList>
    </citation>
    <scope>NUCLEOTIDE SEQUENCE [LARGE SCALE GENOMIC DNA]</scope>
    <source>
        <strain evidence="2 3">DSM 17813</strain>
    </source>
</reference>
<comment type="caution">
    <text evidence="2">The sequence shown here is derived from an EMBL/GenBank/DDBJ whole genome shotgun (WGS) entry which is preliminary data.</text>
</comment>
<organism evidence="2 3">
    <name type="scientific">Geoalkalibacter ferrihydriticus DSM 17813</name>
    <dbReference type="NCBI Taxonomy" id="1121915"/>
    <lineage>
        <taxon>Bacteria</taxon>
        <taxon>Pseudomonadati</taxon>
        <taxon>Thermodesulfobacteriota</taxon>
        <taxon>Desulfuromonadia</taxon>
        <taxon>Desulfuromonadales</taxon>
        <taxon>Geoalkalibacteraceae</taxon>
        <taxon>Geoalkalibacter</taxon>
    </lineage>
</organism>
<evidence type="ECO:0000256" key="1">
    <source>
        <dbReference type="SAM" id="MobiDB-lite"/>
    </source>
</evidence>
<sequence length="100" mass="11136">MRTKMSPWPSPTMAIPPWIWRAPSPPICFWPMCLCPVSTDTNSVKRSSPNPVWPISRCCCSLGPSSPSRRTRQGRPAPMTGLPSRLNLRPSLTGCRACWV</sequence>
<dbReference type="EMBL" id="JWJD01000002">
    <property type="protein sequence ID" value="KIH76816.1"/>
    <property type="molecule type" value="Genomic_DNA"/>
</dbReference>
<dbReference type="AlphaFoldDB" id="A0A0C2HIF5"/>
<keyword evidence="3" id="KW-1185">Reference proteome</keyword>
<feature type="region of interest" description="Disordered" evidence="1">
    <location>
        <begin position="64"/>
        <end position="86"/>
    </location>
</feature>
<proteinExistence type="predicted"/>
<name>A0A0C2HIF5_9BACT</name>
<gene>
    <name evidence="2" type="ORF">GFER_06805</name>
</gene>